<dbReference type="EMBL" id="JSAQ01000001">
    <property type="protein sequence ID" value="KGO07592.1"/>
    <property type="molecule type" value="Genomic_DNA"/>
</dbReference>
<keyword evidence="3" id="KW-1185">Reference proteome</keyword>
<dbReference type="PROSITE" id="PS51257">
    <property type="entry name" value="PROKAR_LIPOPROTEIN"/>
    <property type="match status" value="1"/>
</dbReference>
<accession>A0A0A2GWI0</accession>
<gene>
    <name evidence="2" type="ORF">NV36_12580</name>
</gene>
<organism evidence="2 3">
    <name type="scientific">Dokdonia donghaensis DSW-1</name>
    <dbReference type="NCBI Taxonomy" id="1300343"/>
    <lineage>
        <taxon>Bacteria</taxon>
        <taxon>Pseudomonadati</taxon>
        <taxon>Bacteroidota</taxon>
        <taxon>Flavobacteriia</taxon>
        <taxon>Flavobacteriales</taxon>
        <taxon>Flavobacteriaceae</taxon>
        <taxon>Dokdonia</taxon>
    </lineage>
</organism>
<dbReference type="PATRIC" id="fig|1300343.5.peg.1405"/>
<dbReference type="AlphaFoldDB" id="A0A0A2GWI0"/>
<evidence type="ECO:0000259" key="1">
    <source>
        <dbReference type="Pfam" id="PF01425"/>
    </source>
</evidence>
<dbReference type="PANTHER" id="PTHR42678:SF34">
    <property type="entry name" value="OS04G0183300 PROTEIN"/>
    <property type="match status" value="1"/>
</dbReference>
<dbReference type="Gene3D" id="3.90.1300.10">
    <property type="entry name" value="Amidase signature (AS) domain"/>
    <property type="match status" value="1"/>
</dbReference>
<dbReference type="KEGG" id="ddo:I597_1395"/>
<dbReference type="RefSeq" id="WP_035327782.1">
    <property type="nucleotide sequence ID" value="NZ_CP015125.1"/>
</dbReference>
<dbReference type="InterPro" id="IPR023631">
    <property type="entry name" value="Amidase_dom"/>
</dbReference>
<comment type="caution">
    <text evidence="2">The sequence shown here is derived from an EMBL/GenBank/DDBJ whole genome shotgun (WGS) entry which is preliminary data.</text>
</comment>
<name>A0A0A2GWI0_9FLAO</name>
<dbReference type="SUPFAM" id="SSF75304">
    <property type="entry name" value="Amidase signature (AS) enzymes"/>
    <property type="match status" value="1"/>
</dbReference>
<reference evidence="2 3" key="1">
    <citation type="submission" date="2014-10" db="EMBL/GenBank/DDBJ databases">
        <title>Draft genome sequence of the proteorhodopsin-containing marine bacterium Dokdonia donghaensis.</title>
        <authorList>
            <person name="Gomez-Consarnau L."/>
            <person name="Gonzalez J.M."/>
            <person name="Riedel T."/>
            <person name="Jaenicke S."/>
            <person name="Wagner-Doebler I."/>
            <person name="Fuhrman J.A."/>
        </authorList>
    </citation>
    <scope>NUCLEOTIDE SEQUENCE [LARGE SCALE GENOMIC DNA]</scope>
    <source>
        <strain evidence="2 3">DSW-1</strain>
    </source>
</reference>
<protein>
    <submittedName>
        <fullName evidence="2">Amidase</fullName>
    </submittedName>
</protein>
<proteinExistence type="predicted"/>
<evidence type="ECO:0000313" key="2">
    <source>
        <dbReference type="EMBL" id="KGO07592.1"/>
    </source>
</evidence>
<feature type="domain" description="Amidase" evidence="1">
    <location>
        <begin position="112"/>
        <end position="536"/>
    </location>
</feature>
<dbReference type="Proteomes" id="UP000030140">
    <property type="component" value="Unassembled WGS sequence"/>
</dbReference>
<sequence>MKYLYTLALATALFSCKNEAPTTAAETTPRYVWEAYNDSLDIAKTQALENSRMHLKLVNAKGLDKNDIWKDLNGEINTLSRKRISEISPLILEQDIPTIQKHVKNGDYSYEELTLFYLNRIARFESDNNLALNGVIALNKEVVKEARALDTKDKSTIDEYSVYGMPILLKDNIGAAGMPTTAGSVALTDNNAGDAFITKRLKEENAIILGKANLSEWAYFLCSGCPVGYSAVGGQTINPYGRLQFESGGSSSGSGVSVAANYAVAAIGSETSGSILSPSSQNNLVGLKPTIGLLSRSGIVPISSHLDTPGPMTKNVVDNAIVLQALTGKDAADSYSYASSGNYVQAVKEGNLEGKYLGVIKGYLQDSTYAAAINKLKETKATLVEVDMERVNMPGFLSILNIDMKNDLPTYYDAEVAPTVKNRNIEELISFNNQDSLARIPYGQQLFKGIVADSTTDTELKAIKENLMQVTQAYFQDPLSKHPEAGGQLDAILSINNYDAGYAAAAHYPALTVPMGFTSQGEPKGITIITPSKQEEVIYNIAVGVERTLNARTLPEGYQE</sequence>
<dbReference type="Pfam" id="PF01425">
    <property type="entry name" value="Amidase"/>
    <property type="match status" value="1"/>
</dbReference>
<dbReference type="PANTHER" id="PTHR42678">
    <property type="entry name" value="AMIDASE"/>
    <property type="match status" value="1"/>
</dbReference>
<dbReference type="InterPro" id="IPR036928">
    <property type="entry name" value="AS_sf"/>
</dbReference>
<dbReference type="OrthoDB" id="9811471at2"/>
<evidence type="ECO:0000313" key="3">
    <source>
        <dbReference type="Proteomes" id="UP000030140"/>
    </source>
</evidence>